<keyword evidence="4" id="KW-0067">ATP-binding</keyword>
<sequence length="216" mass="24221">MFRQRKARAAWEATFIPGTYILANSLGITDARQLQRAEFELSADAELRILDGSLQIPATYDFAHLKALHVALVGDIYPWAGQCRIYELGRGSVSFAPTHVIDGQLRKVAAFVRKQPWASLGHDETAVALAHVYARLNYAHPFRDCNGRAGKLLVRLLAREHGWEVDYSRVAIADWIHGSRLSLPEQNAGYHWGGPAEPEPDYLVPAFHQALIDQPW</sequence>
<dbReference type="SUPFAM" id="SSF140931">
    <property type="entry name" value="Fic-like"/>
    <property type="match status" value="1"/>
</dbReference>
<evidence type="ECO:0000256" key="4">
    <source>
        <dbReference type="ARBA" id="ARBA00022840"/>
    </source>
</evidence>
<keyword evidence="2" id="KW-0548">Nucleotidyltransferase</keyword>
<keyword evidence="3" id="KW-0547">Nucleotide-binding</keyword>
<dbReference type="EC" id="2.7.7.108" evidence="5"/>
<accession>A0A857KN30</accession>
<reference evidence="9" key="1">
    <citation type="journal article" date="2021" name="Nat. Microbiol.">
        <title>Cocultivation of an ultrasmall environmental parasitic bacterium with lytic ability against bacteria associated with wastewater foams.</title>
        <authorList>
            <person name="Batinovic S."/>
            <person name="Rose J.J.A."/>
            <person name="Ratcliffe J."/>
            <person name="Seviour R.J."/>
            <person name="Petrovski S."/>
        </authorList>
    </citation>
    <scope>NUCLEOTIDE SEQUENCE</scope>
    <source>
        <strain evidence="9">CON44</strain>
    </source>
</reference>
<dbReference type="GO" id="GO:0005524">
    <property type="term" value="F:ATP binding"/>
    <property type="evidence" value="ECO:0007669"/>
    <property type="project" value="UniProtKB-KW"/>
</dbReference>
<evidence type="ECO:0000259" key="8">
    <source>
        <dbReference type="PROSITE" id="PS51459"/>
    </source>
</evidence>
<dbReference type="Pfam" id="PF02661">
    <property type="entry name" value="Fic"/>
    <property type="match status" value="1"/>
</dbReference>
<dbReference type="Gene3D" id="1.10.3290.10">
    <property type="entry name" value="Fido-like domain"/>
    <property type="match status" value="1"/>
</dbReference>
<dbReference type="GO" id="GO:0051302">
    <property type="term" value="P:regulation of cell division"/>
    <property type="evidence" value="ECO:0007669"/>
    <property type="project" value="TreeGrafter"/>
</dbReference>
<evidence type="ECO:0000256" key="5">
    <source>
        <dbReference type="ARBA" id="ARBA00034531"/>
    </source>
</evidence>
<dbReference type="PROSITE" id="PS51459">
    <property type="entry name" value="FIDO"/>
    <property type="match status" value="1"/>
</dbReference>
<dbReference type="InterPro" id="IPR003812">
    <property type="entry name" value="Fido"/>
</dbReference>
<organism evidence="9">
    <name type="scientific">Gordonia amarae</name>
    <dbReference type="NCBI Taxonomy" id="36821"/>
    <lineage>
        <taxon>Bacteria</taxon>
        <taxon>Bacillati</taxon>
        <taxon>Actinomycetota</taxon>
        <taxon>Actinomycetes</taxon>
        <taxon>Mycobacteriales</taxon>
        <taxon>Gordoniaceae</taxon>
        <taxon>Gordonia</taxon>
    </lineage>
</organism>
<comment type="catalytic activity">
    <reaction evidence="7">
        <text>L-tyrosyl-[protein] + ATP = O-(5'-adenylyl)-L-tyrosyl-[protein] + diphosphate</text>
        <dbReference type="Rhea" id="RHEA:54288"/>
        <dbReference type="Rhea" id="RHEA-COMP:10136"/>
        <dbReference type="Rhea" id="RHEA-COMP:13846"/>
        <dbReference type="ChEBI" id="CHEBI:30616"/>
        <dbReference type="ChEBI" id="CHEBI:33019"/>
        <dbReference type="ChEBI" id="CHEBI:46858"/>
        <dbReference type="ChEBI" id="CHEBI:83624"/>
        <dbReference type="EC" id="2.7.7.108"/>
    </reaction>
</comment>
<evidence type="ECO:0000256" key="1">
    <source>
        <dbReference type="ARBA" id="ARBA00022679"/>
    </source>
</evidence>
<dbReference type="PANTHER" id="PTHR39560:SF1">
    <property type="entry name" value="PROTEIN ADENYLYLTRANSFERASE FIC-RELATED"/>
    <property type="match status" value="1"/>
</dbReference>
<dbReference type="InterPro" id="IPR036597">
    <property type="entry name" value="Fido-like_dom_sf"/>
</dbReference>
<name>A0A857KN30_9ACTN</name>
<comment type="catalytic activity">
    <reaction evidence="6">
        <text>L-threonyl-[protein] + ATP = 3-O-(5'-adenylyl)-L-threonyl-[protein] + diphosphate</text>
        <dbReference type="Rhea" id="RHEA:54292"/>
        <dbReference type="Rhea" id="RHEA-COMP:11060"/>
        <dbReference type="Rhea" id="RHEA-COMP:13847"/>
        <dbReference type="ChEBI" id="CHEBI:30013"/>
        <dbReference type="ChEBI" id="CHEBI:30616"/>
        <dbReference type="ChEBI" id="CHEBI:33019"/>
        <dbReference type="ChEBI" id="CHEBI:138113"/>
        <dbReference type="EC" id="2.7.7.108"/>
    </reaction>
</comment>
<dbReference type="AlphaFoldDB" id="A0A857KN30"/>
<evidence type="ECO:0000256" key="2">
    <source>
        <dbReference type="ARBA" id="ARBA00022695"/>
    </source>
</evidence>
<proteinExistence type="predicted"/>
<evidence type="ECO:0000256" key="6">
    <source>
        <dbReference type="ARBA" id="ARBA00047939"/>
    </source>
</evidence>
<protein>
    <recommendedName>
        <fullName evidence="5">protein adenylyltransferase</fullName>
        <ecNumber evidence="5">2.7.7.108</ecNumber>
    </recommendedName>
</protein>
<dbReference type="PANTHER" id="PTHR39560">
    <property type="entry name" value="PROTEIN ADENYLYLTRANSFERASE FIC-RELATED"/>
    <property type="match status" value="1"/>
</dbReference>
<dbReference type="RefSeq" id="WP_005193591.1">
    <property type="nucleotide sequence ID" value="NZ_CP045804.1"/>
</dbReference>
<dbReference type="EMBL" id="CP045810">
    <property type="protein sequence ID" value="QHN40806.1"/>
    <property type="molecule type" value="Genomic_DNA"/>
</dbReference>
<keyword evidence="1" id="KW-0808">Transferase</keyword>
<evidence type="ECO:0000313" key="9">
    <source>
        <dbReference type="EMBL" id="QHN40806.1"/>
    </source>
</evidence>
<gene>
    <name evidence="9" type="ORF">GII30_18070</name>
</gene>
<feature type="domain" description="Fido" evidence="8">
    <location>
        <begin position="60"/>
        <end position="205"/>
    </location>
</feature>
<evidence type="ECO:0000256" key="7">
    <source>
        <dbReference type="ARBA" id="ARBA00048696"/>
    </source>
</evidence>
<evidence type="ECO:0000256" key="3">
    <source>
        <dbReference type="ARBA" id="ARBA00022741"/>
    </source>
</evidence>
<dbReference type="GO" id="GO:0070733">
    <property type="term" value="F:AMPylase activity"/>
    <property type="evidence" value="ECO:0007669"/>
    <property type="project" value="UniProtKB-EC"/>
</dbReference>